<dbReference type="GO" id="GO:0031624">
    <property type="term" value="F:ubiquitin conjugating enzyme binding"/>
    <property type="evidence" value="ECO:0007669"/>
    <property type="project" value="TreeGrafter"/>
</dbReference>
<organism evidence="4">
    <name type="scientific">Anthurium amnicola</name>
    <dbReference type="NCBI Taxonomy" id="1678845"/>
    <lineage>
        <taxon>Eukaryota</taxon>
        <taxon>Viridiplantae</taxon>
        <taxon>Streptophyta</taxon>
        <taxon>Embryophyta</taxon>
        <taxon>Tracheophyta</taxon>
        <taxon>Spermatophyta</taxon>
        <taxon>Magnoliopsida</taxon>
        <taxon>Liliopsida</taxon>
        <taxon>Araceae</taxon>
        <taxon>Pothoideae</taxon>
        <taxon>Potheae</taxon>
        <taxon>Anthurium</taxon>
    </lineage>
</organism>
<dbReference type="SMART" id="SM00184">
    <property type="entry name" value="RING"/>
    <property type="match status" value="1"/>
</dbReference>
<evidence type="ECO:0000256" key="1">
    <source>
        <dbReference type="PROSITE-ProRule" id="PRU00175"/>
    </source>
</evidence>
<dbReference type="GO" id="GO:0016874">
    <property type="term" value="F:ligase activity"/>
    <property type="evidence" value="ECO:0007669"/>
    <property type="project" value="UniProtKB-KW"/>
</dbReference>
<dbReference type="InterPro" id="IPR013083">
    <property type="entry name" value="Znf_RING/FYVE/PHD"/>
</dbReference>
<accession>A0A1D1Y6W3</accession>
<dbReference type="Gene3D" id="3.30.40.10">
    <property type="entry name" value="Zinc/RING finger domain, C3HC4 (zinc finger)"/>
    <property type="match status" value="1"/>
</dbReference>
<dbReference type="GO" id="GO:0008270">
    <property type="term" value="F:zinc ion binding"/>
    <property type="evidence" value="ECO:0007669"/>
    <property type="project" value="UniProtKB-KW"/>
</dbReference>
<dbReference type="SUPFAM" id="SSF57850">
    <property type="entry name" value="RING/U-box"/>
    <property type="match status" value="1"/>
</dbReference>
<feature type="compositionally biased region" description="Polar residues" evidence="2">
    <location>
        <begin position="61"/>
        <end position="83"/>
    </location>
</feature>
<dbReference type="PANTHER" id="PTHR46400:SF11">
    <property type="entry name" value="OS04G0571200 PROTEIN"/>
    <property type="match status" value="1"/>
</dbReference>
<keyword evidence="4" id="KW-0436">Ligase</keyword>
<sequence>MLWRKHHRASPFKNRRANPSEIMNVESQLALDETVARALQYVEDKLAAATSLTETTATESVLQETTSGPANSVTTSVNTSDLDASQDDIDPDIMTYEELQSLGEAIGTESRGLSDELISFLESSIYKEGFFSSQDEYVCVICCSSFENEDLLITLPCKHHYHSHCIKPWLKINKACPICNVEAFGS</sequence>
<name>A0A1D1Y6W3_9ARAE</name>
<dbReference type="EMBL" id="GDJX01012008">
    <property type="protein sequence ID" value="JAT55928.1"/>
    <property type="molecule type" value="Transcribed_RNA"/>
</dbReference>
<reference evidence="4" key="1">
    <citation type="submission" date="2015-07" db="EMBL/GenBank/DDBJ databases">
        <title>Transcriptome Assembly of Anthurium amnicola.</title>
        <authorList>
            <person name="Suzuki J."/>
        </authorList>
    </citation>
    <scope>NUCLEOTIDE SEQUENCE</scope>
</reference>
<dbReference type="GO" id="GO:0016567">
    <property type="term" value="P:protein ubiquitination"/>
    <property type="evidence" value="ECO:0007669"/>
    <property type="project" value="InterPro"/>
</dbReference>
<keyword evidence="1" id="KW-0863">Zinc-finger</keyword>
<protein>
    <submittedName>
        <fullName evidence="4">E3 ubiquitin ligase BIG BROTHER</fullName>
    </submittedName>
</protein>
<keyword evidence="1" id="KW-0862">Zinc</keyword>
<gene>
    <name evidence="4" type="primary">BB_7</name>
    <name evidence="5" type="synonym">BB_10</name>
    <name evidence="4" type="ORF">g.46471</name>
    <name evidence="5" type="ORF">g.46472</name>
</gene>
<dbReference type="GO" id="GO:0004842">
    <property type="term" value="F:ubiquitin-protein transferase activity"/>
    <property type="evidence" value="ECO:0007669"/>
    <property type="project" value="InterPro"/>
</dbReference>
<dbReference type="PROSITE" id="PS50089">
    <property type="entry name" value="ZF_RING_2"/>
    <property type="match status" value="1"/>
</dbReference>
<dbReference type="Pfam" id="PF13639">
    <property type="entry name" value="zf-RING_2"/>
    <property type="match status" value="1"/>
</dbReference>
<evidence type="ECO:0000313" key="4">
    <source>
        <dbReference type="EMBL" id="JAT50350.1"/>
    </source>
</evidence>
<dbReference type="EMBL" id="GDJX01017586">
    <property type="protein sequence ID" value="JAT50350.1"/>
    <property type="molecule type" value="Transcribed_RNA"/>
</dbReference>
<dbReference type="FunFam" id="3.30.40.10:FF:000226">
    <property type="entry name" value="E3 ubiquitin ligase BIG BROTHER"/>
    <property type="match status" value="1"/>
</dbReference>
<evidence type="ECO:0000259" key="3">
    <source>
        <dbReference type="PROSITE" id="PS50089"/>
    </source>
</evidence>
<dbReference type="GO" id="GO:0046621">
    <property type="term" value="P:negative regulation of organ growth"/>
    <property type="evidence" value="ECO:0007669"/>
    <property type="project" value="InterPro"/>
</dbReference>
<dbReference type="AlphaFoldDB" id="A0A1D1Y6W3"/>
<keyword evidence="1" id="KW-0479">Metal-binding</keyword>
<proteinExistence type="predicted"/>
<evidence type="ECO:0000313" key="5">
    <source>
        <dbReference type="EMBL" id="JAT55928.1"/>
    </source>
</evidence>
<dbReference type="InterPro" id="IPR033276">
    <property type="entry name" value="BB"/>
</dbReference>
<dbReference type="PANTHER" id="PTHR46400">
    <property type="entry name" value="RING/U-BOX SUPERFAMILY PROTEIN"/>
    <property type="match status" value="1"/>
</dbReference>
<evidence type="ECO:0000256" key="2">
    <source>
        <dbReference type="SAM" id="MobiDB-lite"/>
    </source>
</evidence>
<feature type="domain" description="RING-type" evidence="3">
    <location>
        <begin position="139"/>
        <end position="180"/>
    </location>
</feature>
<feature type="region of interest" description="Disordered" evidence="2">
    <location>
        <begin position="54"/>
        <end position="84"/>
    </location>
</feature>
<dbReference type="InterPro" id="IPR001841">
    <property type="entry name" value="Znf_RING"/>
</dbReference>